<organism evidence="1">
    <name type="scientific">Tanacetum cinerariifolium</name>
    <name type="common">Dalmatian daisy</name>
    <name type="synonym">Chrysanthemum cinerariifolium</name>
    <dbReference type="NCBI Taxonomy" id="118510"/>
    <lineage>
        <taxon>Eukaryota</taxon>
        <taxon>Viridiplantae</taxon>
        <taxon>Streptophyta</taxon>
        <taxon>Embryophyta</taxon>
        <taxon>Tracheophyta</taxon>
        <taxon>Spermatophyta</taxon>
        <taxon>Magnoliopsida</taxon>
        <taxon>eudicotyledons</taxon>
        <taxon>Gunneridae</taxon>
        <taxon>Pentapetalae</taxon>
        <taxon>asterids</taxon>
        <taxon>campanulids</taxon>
        <taxon>Asterales</taxon>
        <taxon>Asteraceae</taxon>
        <taxon>Asteroideae</taxon>
        <taxon>Anthemideae</taxon>
        <taxon>Anthemidinae</taxon>
        <taxon>Tanacetum</taxon>
    </lineage>
</organism>
<reference evidence="1" key="1">
    <citation type="journal article" date="2019" name="Sci. Rep.">
        <title>Draft genome of Tanacetum cinerariifolium, the natural source of mosquito coil.</title>
        <authorList>
            <person name="Yamashiro T."/>
            <person name="Shiraishi A."/>
            <person name="Satake H."/>
            <person name="Nakayama K."/>
        </authorList>
    </citation>
    <scope>NUCLEOTIDE SEQUENCE</scope>
</reference>
<name>A0A6L2KAI0_TANCI</name>
<dbReference type="EMBL" id="BKCJ010002060">
    <property type="protein sequence ID" value="GEU45969.1"/>
    <property type="molecule type" value="Genomic_DNA"/>
</dbReference>
<dbReference type="AlphaFoldDB" id="A0A6L2KAI0"/>
<sequence>MAIETEKNSASGSMVIEENMDHEDMADMALCKRSLASGGDNTNHGLKIYVTKPSPFVGKRESRVVDDFLWEVEQYLERISRSNSIRRMLRTRRRVNFVNSSNPRRYERWAKTKLERQGVQYLSTSIAHAEALIDFSMRRESSNPKDLKVNKNKGKGLQYVEENINGVKVRALVDYGVTHNFVVVDEAERLGITAMKGSGTIKEVNSLAKPI</sequence>
<proteinExistence type="predicted"/>
<dbReference type="InterPro" id="IPR021109">
    <property type="entry name" value="Peptidase_aspartic_dom_sf"/>
</dbReference>
<protein>
    <submittedName>
        <fullName evidence="1">Uncharacterized protein</fullName>
    </submittedName>
</protein>
<dbReference type="Gene3D" id="2.40.70.10">
    <property type="entry name" value="Acid Proteases"/>
    <property type="match status" value="1"/>
</dbReference>
<gene>
    <name evidence="1" type="ORF">Tci_017947</name>
</gene>
<accession>A0A6L2KAI0</accession>
<evidence type="ECO:0000313" key="1">
    <source>
        <dbReference type="EMBL" id="GEU45969.1"/>
    </source>
</evidence>
<comment type="caution">
    <text evidence="1">The sequence shown here is derived from an EMBL/GenBank/DDBJ whole genome shotgun (WGS) entry which is preliminary data.</text>
</comment>